<keyword evidence="2" id="KW-1185">Reference proteome</keyword>
<name>A0A6P1NYD9_9BACT</name>
<dbReference type="RefSeq" id="WP_160689490.1">
    <property type="nucleotide sequence ID" value="NZ_CP047897.1"/>
</dbReference>
<dbReference type="AlphaFoldDB" id="A0A6P1NYD9"/>
<dbReference type="KEGG" id="nib:GU926_04680"/>
<protein>
    <submittedName>
        <fullName evidence="1">Uncharacterized protein</fullName>
    </submittedName>
</protein>
<dbReference type="Proteomes" id="UP000464214">
    <property type="component" value="Chromosome"/>
</dbReference>
<gene>
    <name evidence="1" type="ORF">GU926_04680</name>
</gene>
<accession>A0A6P1NYD9</accession>
<evidence type="ECO:0000313" key="1">
    <source>
        <dbReference type="EMBL" id="QHL86771.1"/>
    </source>
</evidence>
<reference evidence="1 2" key="1">
    <citation type="submission" date="2020-01" db="EMBL/GenBank/DDBJ databases">
        <authorList>
            <person name="Kim M."/>
        </authorList>
    </citation>
    <scope>NUCLEOTIDE SEQUENCE [LARGE SCALE GENOMIC DNA]</scope>
    <source>
        <strain evidence="1 2">BT10</strain>
    </source>
</reference>
<proteinExistence type="predicted"/>
<evidence type="ECO:0000313" key="2">
    <source>
        <dbReference type="Proteomes" id="UP000464214"/>
    </source>
</evidence>
<organism evidence="1 2">
    <name type="scientific">Nibribacter ruber</name>
    <dbReference type="NCBI Taxonomy" id="2698458"/>
    <lineage>
        <taxon>Bacteria</taxon>
        <taxon>Pseudomonadati</taxon>
        <taxon>Bacteroidota</taxon>
        <taxon>Cytophagia</taxon>
        <taxon>Cytophagales</taxon>
        <taxon>Hymenobacteraceae</taxon>
        <taxon>Nibribacter</taxon>
    </lineage>
</organism>
<dbReference type="EMBL" id="CP047897">
    <property type="protein sequence ID" value="QHL86771.1"/>
    <property type="molecule type" value="Genomic_DNA"/>
</dbReference>
<sequence length="139" mass="16355">MQSLISVYKDDTVLLEETVEKRFLKATWLKHPSSAQFREAALQIVHFVSERQVHFLLVDGRKVQFLDLSDQNFLLQQIYTAMPRDWTLHISYILNQASYNLMDIYRIGEKVQADESLNRRLKTNISLDEAAAYYWLLGE</sequence>